<dbReference type="EnsemblProtists" id="EOD26393">
    <property type="protein sequence ID" value="EOD26393"/>
    <property type="gene ID" value="EMIHUDRAFT_64566"/>
</dbReference>
<comment type="similarity">
    <text evidence="1">Belongs to the TRAFAC class OBG-HflX-like GTPase superfamily. OBG GTPase family.</text>
</comment>
<keyword evidence="8" id="KW-1185">Reference proteome</keyword>
<organism evidence="7 8">
    <name type="scientific">Emiliania huxleyi (strain CCMP1516)</name>
    <dbReference type="NCBI Taxonomy" id="280463"/>
    <lineage>
        <taxon>Eukaryota</taxon>
        <taxon>Haptista</taxon>
        <taxon>Haptophyta</taxon>
        <taxon>Prymnesiophyceae</taxon>
        <taxon>Isochrysidales</taxon>
        <taxon>Noelaerhabdaceae</taxon>
        <taxon>Emiliania</taxon>
    </lineage>
</organism>
<reference evidence="8" key="1">
    <citation type="journal article" date="2013" name="Nature">
        <title>Pan genome of the phytoplankton Emiliania underpins its global distribution.</title>
        <authorList>
            <person name="Read B.A."/>
            <person name="Kegel J."/>
            <person name="Klute M.J."/>
            <person name="Kuo A."/>
            <person name="Lefebvre S.C."/>
            <person name="Maumus F."/>
            <person name="Mayer C."/>
            <person name="Miller J."/>
            <person name="Monier A."/>
            <person name="Salamov A."/>
            <person name="Young J."/>
            <person name="Aguilar M."/>
            <person name="Claverie J.M."/>
            <person name="Frickenhaus S."/>
            <person name="Gonzalez K."/>
            <person name="Herman E.K."/>
            <person name="Lin Y.C."/>
            <person name="Napier J."/>
            <person name="Ogata H."/>
            <person name="Sarno A.F."/>
            <person name="Shmutz J."/>
            <person name="Schroeder D."/>
            <person name="de Vargas C."/>
            <person name="Verret F."/>
            <person name="von Dassow P."/>
            <person name="Valentin K."/>
            <person name="Van de Peer Y."/>
            <person name="Wheeler G."/>
            <person name="Dacks J.B."/>
            <person name="Delwiche C.F."/>
            <person name="Dyhrman S.T."/>
            <person name="Glockner G."/>
            <person name="John U."/>
            <person name="Richards T."/>
            <person name="Worden A.Z."/>
            <person name="Zhang X."/>
            <person name="Grigoriev I.V."/>
            <person name="Allen A.E."/>
            <person name="Bidle K."/>
            <person name="Borodovsky M."/>
            <person name="Bowler C."/>
            <person name="Brownlee C."/>
            <person name="Cock J.M."/>
            <person name="Elias M."/>
            <person name="Gladyshev V.N."/>
            <person name="Groth M."/>
            <person name="Guda C."/>
            <person name="Hadaegh A."/>
            <person name="Iglesias-Rodriguez M.D."/>
            <person name="Jenkins J."/>
            <person name="Jones B.M."/>
            <person name="Lawson T."/>
            <person name="Leese F."/>
            <person name="Lindquist E."/>
            <person name="Lobanov A."/>
            <person name="Lomsadze A."/>
            <person name="Malik S.B."/>
            <person name="Marsh M.E."/>
            <person name="Mackinder L."/>
            <person name="Mock T."/>
            <person name="Mueller-Roeber B."/>
            <person name="Pagarete A."/>
            <person name="Parker M."/>
            <person name="Probert I."/>
            <person name="Quesneville H."/>
            <person name="Raines C."/>
            <person name="Rensing S.A."/>
            <person name="Riano-Pachon D.M."/>
            <person name="Richier S."/>
            <person name="Rokitta S."/>
            <person name="Shiraiwa Y."/>
            <person name="Soanes D.M."/>
            <person name="van der Giezen M."/>
            <person name="Wahlund T.M."/>
            <person name="Williams B."/>
            <person name="Wilson W."/>
            <person name="Wolfe G."/>
            <person name="Wurch L.L."/>
        </authorList>
    </citation>
    <scope>NUCLEOTIDE SEQUENCE</scope>
</reference>
<name>A0A0D3JSA8_EMIH1</name>
<dbReference type="InterPro" id="IPR006073">
    <property type="entry name" value="GTP-bd"/>
</dbReference>
<evidence type="ECO:0000313" key="8">
    <source>
        <dbReference type="Proteomes" id="UP000013827"/>
    </source>
</evidence>
<dbReference type="PANTHER" id="PTHR11702">
    <property type="entry name" value="DEVELOPMENTALLY REGULATED GTP-BINDING PROTEIN-RELATED"/>
    <property type="match status" value="1"/>
</dbReference>
<dbReference type="Gene3D" id="3.40.50.300">
    <property type="entry name" value="P-loop containing nucleotide triphosphate hydrolases"/>
    <property type="match status" value="1"/>
</dbReference>
<keyword evidence="2" id="KW-0547">Nucleotide-binding</keyword>
<accession>A0A0D3JSA8</accession>
<feature type="region of interest" description="Disordered" evidence="4">
    <location>
        <begin position="110"/>
        <end position="138"/>
    </location>
</feature>
<dbReference type="InterPro" id="IPR031167">
    <property type="entry name" value="G_OBG"/>
</dbReference>
<evidence type="ECO:0000313" key="7">
    <source>
        <dbReference type="EnsemblProtists" id="EOD26393"/>
    </source>
</evidence>
<feature type="region of interest" description="Disordered" evidence="4">
    <location>
        <begin position="55"/>
        <end position="75"/>
    </location>
</feature>
<feature type="domain" description="Obg" evidence="6">
    <location>
        <begin position="1"/>
        <end position="156"/>
    </location>
</feature>
<dbReference type="GO" id="GO:0000287">
    <property type="term" value="F:magnesium ion binding"/>
    <property type="evidence" value="ECO:0007669"/>
    <property type="project" value="InterPro"/>
</dbReference>
<dbReference type="GO" id="GO:0005739">
    <property type="term" value="C:mitochondrion"/>
    <property type="evidence" value="ECO:0007669"/>
    <property type="project" value="TreeGrafter"/>
</dbReference>
<dbReference type="HOGENOM" id="CLU_011747_2_0_1"/>
<evidence type="ECO:0000259" key="6">
    <source>
        <dbReference type="PROSITE" id="PS51883"/>
    </source>
</evidence>
<dbReference type="InterPro" id="IPR006074">
    <property type="entry name" value="GTP1-OBG_CS"/>
</dbReference>
<feature type="compositionally biased region" description="Basic and acidic residues" evidence="4">
    <location>
        <begin position="58"/>
        <end position="75"/>
    </location>
</feature>
<dbReference type="Gene3D" id="2.70.210.12">
    <property type="entry name" value="GTP1/OBG domain"/>
    <property type="match status" value="1"/>
</dbReference>
<dbReference type="CDD" id="cd01898">
    <property type="entry name" value="Obg"/>
    <property type="match status" value="1"/>
</dbReference>
<evidence type="ECO:0000256" key="2">
    <source>
        <dbReference type="ARBA" id="ARBA00022741"/>
    </source>
</evidence>
<evidence type="ECO:0000256" key="1">
    <source>
        <dbReference type="ARBA" id="ARBA00007699"/>
    </source>
</evidence>
<dbReference type="PROSITE" id="PS51710">
    <property type="entry name" value="G_OBG"/>
    <property type="match status" value="1"/>
</dbReference>
<dbReference type="GO" id="GO:0042254">
    <property type="term" value="P:ribosome biogenesis"/>
    <property type="evidence" value="ECO:0007669"/>
    <property type="project" value="UniProtKB-UniRule"/>
</dbReference>
<keyword evidence="3" id="KW-0342">GTP-binding</keyword>
<dbReference type="eggNOG" id="KOG1489">
    <property type="taxonomic scope" value="Eukaryota"/>
</dbReference>
<dbReference type="PANTHER" id="PTHR11702:SF31">
    <property type="entry name" value="MITOCHONDRIAL RIBOSOME-ASSOCIATED GTPASE 2"/>
    <property type="match status" value="1"/>
</dbReference>
<dbReference type="InterPro" id="IPR014100">
    <property type="entry name" value="GTP-bd_Obg/CgtA"/>
</dbReference>
<dbReference type="GO" id="GO:0003924">
    <property type="term" value="F:GTPase activity"/>
    <property type="evidence" value="ECO:0007669"/>
    <property type="project" value="InterPro"/>
</dbReference>
<dbReference type="AlphaFoldDB" id="A0A0D3JSA8"/>
<dbReference type="InterPro" id="IPR045086">
    <property type="entry name" value="OBG_GTPase"/>
</dbReference>
<feature type="compositionally biased region" description="Basic and acidic residues" evidence="4">
    <location>
        <begin position="122"/>
        <end position="131"/>
    </location>
</feature>
<dbReference type="Pfam" id="PF01018">
    <property type="entry name" value="GTP1_OBG"/>
    <property type="match status" value="1"/>
</dbReference>
<dbReference type="OMA" id="WIECDAS"/>
<evidence type="ECO:0000256" key="4">
    <source>
        <dbReference type="SAM" id="MobiDB-lite"/>
    </source>
</evidence>
<sequence length="358" mass="37796">MFFDRAELFVRSGAGGVGAVSMNGQRPVGGNGGAGGDVVLLCDGSLNTLGHLRGRASVRGDRGDDARGKESGRSAREAIVRVPPNCRVSELESGDAVGELREPGERLLIAAGGQGGEGNGDGYRRTRDSRRNYPPGGSTRARLLLSMTLVADVGLIGHPNAGKSTLLRAATRARPKAADCPSKYAGGCCRVADYPFTTLVPNLGVCEGGGGAMLWLDIPGLLEGAHEGRGLGRAFLRHVERCRLLLHLVDGESAEPAAEYLAINRELQLYSPRLAATPQVVLVSKAELPHVAERINETVAAIRAVAPHGRILPFSAHSGLNVQQLMQRTHALLRQVQHQQAQEAEAEAAPHGHGPDRT</sequence>
<dbReference type="PIRSF" id="PIRSF002401">
    <property type="entry name" value="GTP_bd_Obg/CgtA"/>
    <property type="match status" value="1"/>
</dbReference>
<dbReference type="PROSITE" id="PS51883">
    <property type="entry name" value="OBG"/>
    <property type="match status" value="1"/>
</dbReference>
<evidence type="ECO:0000259" key="5">
    <source>
        <dbReference type="PROSITE" id="PS51710"/>
    </source>
</evidence>
<dbReference type="RefSeq" id="XP_005778822.1">
    <property type="nucleotide sequence ID" value="XM_005778765.1"/>
</dbReference>
<dbReference type="InterPro" id="IPR036726">
    <property type="entry name" value="GTP1_OBG_dom_sf"/>
</dbReference>
<dbReference type="PROSITE" id="PS00905">
    <property type="entry name" value="GTP1_OBG"/>
    <property type="match status" value="1"/>
</dbReference>
<dbReference type="PRINTS" id="PR00326">
    <property type="entry name" value="GTP1OBG"/>
</dbReference>
<dbReference type="Proteomes" id="UP000013827">
    <property type="component" value="Unassembled WGS sequence"/>
</dbReference>
<dbReference type="STRING" id="2903.R1CTM2"/>
<dbReference type="SUPFAM" id="SSF82051">
    <property type="entry name" value="Obg GTP-binding protein N-terminal domain"/>
    <property type="match status" value="1"/>
</dbReference>
<protein>
    <submittedName>
        <fullName evidence="7">Uncharacterized protein</fullName>
    </submittedName>
</protein>
<dbReference type="PaxDb" id="2903-EOD26393"/>
<dbReference type="GeneID" id="17271939"/>
<feature type="compositionally biased region" description="Basic and acidic residues" evidence="4">
    <location>
        <begin position="348"/>
        <end position="358"/>
    </location>
</feature>
<reference evidence="7" key="2">
    <citation type="submission" date="2024-10" db="UniProtKB">
        <authorList>
            <consortium name="EnsemblProtists"/>
        </authorList>
    </citation>
    <scope>IDENTIFICATION</scope>
</reference>
<feature type="compositionally biased region" description="Gly residues" evidence="4">
    <location>
        <begin position="112"/>
        <end position="121"/>
    </location>
</feature>
<dbReference type="GO" id="GO:0005525">
    <property type="term" value="F:GTP binding"/>
    <property type="evidence" value="ECO:0007669"/>
    <property type="project" value="UniProtKB-KW"/>
</dbReference>
<dbReference type="InterPro" id="IPR027417">
    <property type="entry name" value="P-loop_NTPase"/>
</dbReference>
<feature type="region of interest" description="Disordered" evidence="4">
    <location>
        <begin position="334"/>
        <end position="358"/>
    </location>
</feature>
<dbReference type="SUPFAM" id="SSF52540">
    <property type="entry name" value="P-loop containing nucleoside triphosphate hydrolases"/>
    <property type="match status" value="1"/>
</dbReference>
<dbReference type="InterPro" id="IPR006169">
    <property type="entry name" value="GTP1_OBG_dom"/>
</dbReference>
<proteinExistence type="inferred from homology"/>
<dbReference type="KEGG" id="ehx:EMIHUDRAFT_64566"/>
<dbReference type="Pfam" id="PF01926">
    <property type="entry name" value="MMR_HSR1"/>
    <property type="match status" value="1"/>
</dbReference>
<evidence type="ECO:0000256" key="3">
    <source>
        <dbReference type="ARBA" id="ARBA00023134"/>
    </source>
</evidence>
<feature type="domain" description="OBG-type G" evidence="5">
    <location>
        <begin position="151"/>
        <end position="334"/>
    </location>
</feature>